<evidence type="ECO:0000313" key="3">
    <source>
        <dbReference type="Proteomes" id="UP000462055"/>
    </source>
</evidence>
<sequence>MSTDRAARLDRIAGLDAGLGAFVTLDRDGAAGPAAPHGPLAGWWLGIKDVIDVAGLPTLAQSRVESGDPAAADAVAVARTRAAGAAVAGKTSTMEYAIGAPDPDGPFPVPRNPWDRDRWTGGSSSGSAAAVAAGMVRAALGTDTGGSIRMPAAFCGVTGLKPSFGRVPNSGSRALAASADTIGPMARTVRDCAVLLGVLAGPDDGDPDSADRPVPDYAAELERDVRGLRVGVWRPDAPWEAPGLWTAYDEALEVLGDLGCRPVPVEPPAYRRVLAAHRVTLRCESLAEHRARLAERWDDYSPGFRESVAPGIYYTAADYLDAQRVRRAAVRELRGLFESVDVVVSPTASVTAPPVGSVSPGFERWMRHVHTGYWNSTGCPALSVPMRPAADGLPLGLQIAAAPFGESAVLRLGHAFQSRTGWHRAVPAHFFNTSVDDLGGGG</sequence>
<gene>
    <name evidence="2" type="ORF">F8568_021510</name>
</gene>
<keyword evidence="3" id="KW-1185">Reference proteome</keyword>
<dbReference type="InterPro" id="IPR020556">
    <property type="entry name" value="Amidase_CS"/>
</dbReference>
<accession>A0A6I4ML01</accession>
<organism evidence="2 3">
    <name type="scientific">Actinomadura physcomitrii</name>
    <dbReference type="NCBI Taxonomy" id="2650748"/>
    <lineage>
        <taxon>Bacteria</taxon>
        <taxon>Bacillati</taxon>
        <taxon>Actinomycetota</taxon>
        <taxon>Actinomycetes</taxon>
        <taxon>Streptosporangiales</taxon>
        <taxon>Thermomonosporaceae</taxon>
        <taxon>Actinomadura</taxon>
    </lineage>
</organism>
<dbReference type="AlphaFoldDB" id="A0A6I4ML01"/>
<dbReference type="InterPro" id="IPR036928">
    <property type="entry name" value="AS_sf"/>
</dbReference>
<dbReference type="PANTHER" id="PTHR11895:SF176">
    <property type="entry name" value="AMIDASE AMID-RELATED"/>
    <property type="match status" value="1"/>
</dbReference>
<dbReference type="RefSeq" id="WP_151595520.1">
    <property type="nucleotide sequence ID" value="NZ_WBMS02000016.1"/>
</dbReference>
<name>A0A6I4ML01_9ACTN</name>
<proteinExistence type="predicted"/>
<comment type="caution">
    <text evidence="2">The sequence shown here is derived from an EMBL/GenBank/DDBJ whole genome shotgun (WGS) entry which is preliminary data.</text>
</comment>
<evidence type="ECO:0000313" key="2">
    <source>
        <dbReference type="EMBL" id="MWA02906.1"/>
    </source>
</evidence>
<dbReference type="SUPFAM" id="SSF75304">
    <property type="entry name" value="Amidase signature (AS) enzymes"/>
    <property type="match status" value="1"/>
</dbReference>
<dbReference type="EMBL" id="WBMS02000016">
    <property type="protein sequence ID" value="MWA02906.1"/>
    <property type="molecule type" value="Genomic_DNA"/>
</dbReference>
<dbReference type="Gene3D" id="3.90.1300.10">
    <property type="entry name" value="Amidase signature (AS) domain"/>
    <property type="match status" value="1"/>
</dbReference>
<protein>
    <submittedName>
        <fullName evidence="2">Amidase</fullName>
    </submittedName>
</protein>
<feature type="domain" description="Amidase" evidence="1">
    <location>
        <begin position="30"/>
        <end position="410"/>
    </location>
</feature>
<dbReference type="GO" id="GO:0003824">
    <property type="term" value="F:catalytic activity"/>
    <property type="evidence" value="ECO:0007669"/>
    <property type="project" value="InterPro"/>
</dbReference>
<dbReference type="Pfam" id="PF01425">
    <property type="entry name" value="Amidase"/>
    <property type="match status" value="1"/>
</dbReference>
<dbReference type="PANTHER" id="PTHR11895">
    <property type="entry name" value="TRANSAMIDASE"/>
    <property type="match status" value="1"/>
</dbReference>
<dbReference type="Proteomes" id="UP000462055">
    <property type="component" value="Unassembled WGS sequence"/>
</dbReference>
<dbReference type="PROSITE" id="PS00571">
    <property type="entry name" value="AMIDASES"/>
    <property type="match status" value="1"/>
</dbReference>
<dbReference type="InterPro" id="IPR000120">
    <property type="entry name" value="Amidase"/>
</dbReference>
<dbReference type="InterPro" id="IPR023631">
    <property type="entry name" value="Amidase_dom"/>
</dbReference>
<reference evidence="2" key="1">
    <citation type="submission" date="2019-12" db="EMBL/GenBank/DDBJ databases">
        <title>Actinomadura physcomitrii sp. nov., a novel actinomycete isolated from moss [Physcomitrium sphaericum (Ludw) Fuernr].</title>
        <authorList>
            <person name="Zhuang X."/>
        </authorList>
    </citation>
    <scope>NUCLEOTIDE SEQUENCE [LARGE SCALE GENOMIC DNA]</scope>
    <source>
        <strain evidence="2">LD22</strain>
    </source>
</reference>
<evidence type="ECO:0000259" key="1">
    <source>
        <dbReference type="Pfam" id="PF01425"/>
    </source>
</evidence>